<keyword evidence="2" id="KW-1185">Reference proteome</keyword>
<dbReference type="EMBL" id="PGOL01001140">
    <property type="protein sequence ID" value="PKI60638.1"/>
    <property type="molecule type" value="Genomic_DNA"/>
</dbReference>
<protein>
    <submittedName>
        <fullName evidence="1">Uncharacterized protein</fullName>
    </submittedName>
</protein>
<name>A0A2I0JWD7_PUNGR</name>
<comment type="caution">
    <text evidence="1">The sequence shown here is derived from an EMBL/GenBank/DDBJ whole genome shotgun (WGS) entry which is preliminary data.</text>
</comment>
<reference evidence="1 2" key="1">
    <citation type="submission" date="2017-11" db="EMBL/GenBank/DDBJ databases">
        <title>De-novo sequencing of pomegranate (Punica granatum L.) genome.</title>
        <authorList>
            <person name="Akparov Z."/>
            <person name="Amiraslanov A."/>
            <person name="Hajiyeva S."/>
            <person name="Abbasov M."/>
            <person name="Kaur K."/>
            <person name="Hamwieh A."/>
            <person name="Solovyev V."/>
            <person name="Salamov A."/>
            <person name="Braich B."/>
            <person name="Kosarev P."/>
            <person name="Mahmoud A."/>
            <person name="Hajiyev E."/>
            <person name="Babayeva S."/>
            <person name="Izzatullayeva V."/>
            <person name="Mammadov A."/>
            <person name="Mammadov A."/>
            <person name="Sharifova S."/>
            <person name="Ojaghi J."/>
            <person name="Eynullazada K."/>
            <person name="Bayramov B."/>
            <person name="Abdulazimova A."/>
            <person name="Shahmuradov I."/>
        </authorList>
    </citation>
    <scope>NUCLEOTIDE SEQUENCE [LARGE SCALE GENOMIC DNA]</scope>
    <source>
        <strain evidence="2">cv. AG2017</strain>
        <tissue evidence="1">Leaf</tissue>
    </source>
</reference>
<accession>A0A2I0JWD7</accession>
<dbReference type="Proteomes" id="UP000233551">
    <property type="component" value="Unassembled WGS sequence"/>
</dbReference>
<proteinExistence type="predicted"/>
<organism evidence="1 2">
    <name type="scientific">Punica granatum</name>
    <name type="common">Pomegranate</name>
    <dbReference type="NCBI Taxonomy" id="22663"/>
    <lineage>
        <taxon>Eukaryota</taxon>
        <taxon>Viridiplantae</taxon>
        <taxon>Streptophyta</taxon>
        <taxon>Embryophyta</taxon>
        <taxon>Tracheophyta</taxon>
        <taxon>Spermatophyta</taxon>
        <taxon>Magnoliopsida</taxon>
        <taxon>eudicotyledons</taxon>
        <taxon>Gunneridae</taxon>
        <taxon>Pentapetalae</taxon>
        <taxon>rosids</taxon>
        <taxon>malvids</taxon>
        <taxon>Myrtales</taxon>
        <taxon>Lythraceae</taxon>
        <taxon>Punica</taxon>
    </lineage>
</organism>
<evidence type="ECO:0000313" key="1">
    <source>
        <dbReference type="EMBL" id="PKI60638.1"/>
    </source>
</evidence>
<gene>
    <name evidence="1" type="ORF">CRG98_018988</name>
</gene>
<dbReference type="AlphaFoldDB" id="A0A2I0JWD7"/>
<evidence type="ECO:0000313" key="2">
    <source>
        <dbReference type="Proteomes" id="UP000233551"/>
    </source>
</evidence>
<sequence length="122" mass="13542">MHALLPAWDCPPSRGCVTDTGENESPYTILRPEARGPVSYPGLGVWDTPNLLRQWSCGTGNSEFGGSITCGPISCTPFRHFVCLGLVVFIYLPRGLRCTLLARFDTVNLMKRSVRVKNLREE</sequence>